<feature type="domain" description="Flavodoxin-like fold" evidence="6">
    <location>
        <begin position="34"/>
        <end position="220"/>
    </location>
</feature>
<accession>A0A4R8I4L7</accession>
<keyword evidence="2" id="KW-0285">Flavoprotein</keyword>
<evidence type="ECO:0000313" key="8">
    <source>
        <dbReference type="Proteomes" id="UP000295313"/>
    </source>
</evidence>
<keyword evidence="3" id="KW-0274">FAD</keyword>
<dbReference type="RefSeq" id="WP_133946357.1">
    <property type="nucleotide sequence ID" value="NZ_SOEO01000003.1"/>
</dbReference>
<dbReference type="SUPFAM" id="SSF52218">
    <property type="entry name" value="Flavoproteins"/>
    <property type="match status" value="1"/>
</dbReference>
<name>A0A4R8I4L7_9FLAO</name>
<protein>
    <submittedName>
        <fullName evidence="7">Modulator of drug activity B</fullName>
    </submittedName>
</protein>
<dbReference type="InterPro" id="IPR052397">
    <property type="entry name" value="NADPH-QR_MdaB"/>
</dbReference>
<evidence type="ECO:0000313" key="7">
    <source>
        <dbReference type="EMBL" id="TDX83223.1"/>
    </source>
</evidence>
<keyword evidence="5" id="KW-0732">Signal</keyword>
<gene>
    <name evidence="7" type="ORF">B0I22_3301</name>
</gene>
<organism evidence="7 8">
    <name type="scientific">Epilithonimonas xixisoli</name>
    <dbReference type="NCBI Taxonomy" id="1476462"/>
    <lineage>
        <taxon>Bacteria</taxon>
        <taxon>Pseudomonadati</taxon>
        <taxon>Bacteroidota</taxon>
        <taxon>Flavobacteriia</taxon>
        <taxon>Flavobacteriales</taxon>
        <taxon>Weeksellaceae</taxon>
        <taxon>Chryseobacterium group</taxon>
        <taxon>Epilithonimonas</taxon>
    </lineage>
</organism>
<proteinExistence type="inferred from homology"/>
<comment type="caution">
    <text evidence="7">The sequence shown here is derived from an EMBL/GenBank/DDBJ whole genome shotgun (WGS) entry which is preliminary data.</text>
</comment>
<keyword evidence="8" id="KW-1185">Reference proteome</keyword>
<evidence type="ECO:0000256" key="2">
    <source>
        <dbReference type="ARBA" id="ARBA00022630"/>
    </source>
</evidence>
<feature type="chain" id="PRO_5021010294" evidence="5">
    <location>
        <begin position="23"/>
        <end position="231"/>
    </location>
</feature>
<evidence type="ECO:0000256" key="3">
    <source>
        <dbReference type="ARBA" id="ARBA00022827"/>
    </source>
</evidence>
<feature type="signal peptide" evidence="5">
    <location>
        <begin position="1"/>
        <end position="22"/>
    </location>
</feature>
<dbReference type="PANTHER" id="PTHR46305">
    <property type="match status" value="1"/>
</dbReference>
<reference evidence="7 8" key="1">
    <citation type="submission" date="2019-03" db="EMBL/GenBank/DDBJ databases">
        <title>Genomic Encyclopedia of Type Strains, Phase III (KMG-III): the genomes of soil and plant-associated and newly described type strains.</title>
        <authorList>
            <person name="Whitman W."/>
        </authorList>
    </citation>
    <scope>NUCLEOTIDE SEQUENCE [LARGE SCALE GENOMIC DNA]</scope>
    <source>
        <strain evidence="7 8">CGMCC 1.12802</strain>
    </source>
</reference>
<dbReference type="InterPro" id="IPR003680">
    <property type="entry name" value="Flavodoxin_fold"/>
</dbReference>
<dbReference type="Proteomes" id="UP000295313">
    <property type="component" value="Unassembled WGS sequence"/>
</dbReference>
<dbReference type="Gene3D" id="3.40.50.360">
    <property type="match status" value="1"/>
</dbReference>
<evidence type="ECO:0000259" key="6">
    <source>
        <dbReference type="Pfam" id="PF02525"/>
    </source>
</evidence>
<sequence>MKAKNSLLSFLIFLSFGINLNAQNSSSKDKSTQKTVLLINTHVTYPGWSEGKLNTSFYNVAKEFFISKNYKVLETKVEDGYNADDEVEKHLQADIVILQTPINWENTPWIYKKYVDEVFNSALKSKKFLSGDGRTAEEGSKQYGMGGKMIGKKFMISATWNAPEESFNNPKNPLWKGKTADDALFNIAANYLFTGFEVVPGHYCYDVYHNKHIKQDLENYPAYLQKVFNIQ</sequence>
<dbReference type="AlphaFoldDB" id="A0A4R8I4L7"/>
<evidence type="ECO:0000256" key="4">
    <source>
        <dbReference type="ARBA" id="ARBA00037981"/>
    </source>
</evidence>
<dbReference type="InterPro" id="IPR029039">
    <property type="entry name" value="Flavoprotein-like_sf"/>
</dbReference>
<dbReference type="OrthoDB" id="652200at2"/>
<dbReference type="EMBL" id="SOEO01000003">
    <property type="protein sequence ID" value="TDX83223.1"/>
    <property type="molecule type" value="Genomic_DNA"/>
</dbReference>
<evidence type="ECO:0000256" key="1">
    <source>
        <dbReference type="ARBA" id="ARBA00001974"/>
    </source>
</evidence>
<comment type="cofactor">
    <cofactor evidence="1">
        <name>FAD</name>
        <dbReference type="ChEBI" id="CHEBI:57692"/>
    </cofactor>
</comment>
<dbReference type="PANTHER" id="PTHR46305:SF3">
    <property type="entry name" value="NADPH:QUINONE OXIDOREDUCTASE MDAB"/>
    <property type="match status" value="1"/>
</dbReference>
<comment type="similarity">
    <text evidence="4">Belongs to the oxidoreductase MdaB family.</text>
</comment>
<evidence type="ECO:0000256" key="5">
    <source>
        <dbReference type="SAM" id="SignalP"/>
    </source>
</evidence>
<dbReference type="Pfam" id="PF02525">
    <property type="entry name" value="Flavodoxin_2"/>
    <property type="match status" value="1"/>
</dbReference>